<accession>A0A9X3C616</accession>
<dbReference type="CDD" id="cd06433">
    <property type="entry name" value="GT_2_WfgS_like"/>
    <property type="match status" value="1"/>
</dbReference>
<proteinExistence type="predicted"/>
<dbReference type="EMBL" id="JAOZEV010000002">
    <property type="protein sequence ID" value="MCV9931274.1"/>
    <property type="molecule type" value="Genomic_DNA"/>
</dbReference>
<organism evidence="2 3">
    <name type="scientific">Flavobacterium frigoritolerans</name>
    <dbReference type="NCBI Taxonomy" id="2987686"/>
    <lineage>
        <taxon>Bacteria</taxon>
        <taxon>Pseudomonadati</taxon>
        <taxon>Bacteroidota</taxon>
        <taxon>Flavobacteriia</taxon>
        <taxon>Flavobacteriales</taxon>
        <taxon>Flavobacteriaceae</taxon>
        <taxon>Flavobacterium</taxon>
    </lineage>
</organism>
<dbReference type="Gene3D" id="3.90.550.10">
    <property type="entry name" value="Spore Coat Polysaccharide Biosynthesis Protein SpsA, Chain A"/>
    <property type="match status" value="1"/>
</dbReference>
<protein>
    <submittedName>
        <fullName evidence="2">Glycosyltransferase</fullName>
    </submittedName>
</protein>
<dbReference type="InterPro" id="IPR029044">
    <property type="entry name" value="Nucleotide-diphossugar_trans"/>
</dbReference>
<evidence type="ECO:0000313" key="3">
    <source>
        <dbReference type="Proteomes" id="UP001151133"/>
    </source>
</evidence>
<evidence type="ECO:0000259" key="1">
    <source>
        <dbReference type="Pfam" id="PF00535"/>
    </source>
</evidence>
<dbReference type="InterPro" id="IPR050834">
    <property type="entry name" value="Glycosyltransf_2"/>
</dbReference>
<reference evidence="2" key="1">
    <citation type="submission" date="2022-10" db="EMBL/GenBank/DDBJ databases">
        <title>Two novel species of Flavobacterium.</title>
        <authorList>
            <person name="Liu Q."/>
            <person name="Xin Y.-H."/>
        </authorList>
    </citation>
    <scope>NUCLEOTIDE SEQUENCE</scope>
    <source>
        <strain evidence="2">LS1R47</strain>
    </source>
</reference>
<feature type="domain" description="Glycosyltransferase 2-like" evidence="1">
    <location>
        <begin position="7"/>
        <end position="115"/>
    </location>
</feature>
<dbReference type="Proteomes" id="UP001151133">
    <property type="component" value="Unassembled WGS sequence"/>
</dbReference>
<dbReference type="RefSeq" id="WP_264285640.1">
    <property type="nucleotide sequence ID" value="NZ_JAOZEV010000002.1"/>
</dbReference>
<dbReference type="PANTHER" id="PTHR43685:SF2">
    <property type="entry name" value="GLYCOSYLTRANSFERASE 2-LIKE DOMAIN-CONTAINING PROTEIN"/>
    <property type="match status" value="1"/>
</dbReference>
<dbReference type="AlphaFoldDB" id="A0A9X3C616"/>
<gene>
    <name evidence="2" type="ORF">OIU80_03190</name>
</gene>
<dbReference type="Pfam" id="PF00535">
    <property type="entry name" value="Glycos_transf_2"/>
    <property type="match status" value="1"/>
</dbReference>
<dbReference type="SUPFAM" id="SSF53448">
    <property type="entry name" value="Nucleotide-diphospho-sugar transferases"/>
    <property type="match status" value="1"/>
</dbReference>
<dbReference type="InterPro" id="IPR001173">
    <property type="entry name" value="Glyco_trans_2-like"/>
</dbReference>
<evidence type="ECO:0000313" key="2">
    <source>
        <dbReference type="EMBL" id="MCV9931274.1"/>
    </source>
</evidence>
<name>A0A9X3C616_9FLAO</name>
<sequence length="251" mass="29247">MKFPKITIIIATYNIENTLEQTIHSVLIQTYSNIELVIIDGSSTDGTLEIIKKYEKIFDGRLKYISEKDKGIYDAWNKGILLSTGDWITFLGADDFLLQDFCMNYYNVINNNQEVNFISAMNALVTEDIKPIRFYGKPFNKNFKKYCTIAHVGSLHHKSLFLRFGKFDINFLIAGDYDFLLRARREIVPYFLPKLNVIVRDGGISNNNVIKVFKEQMKAKVQNNARMTTLCYYDFYIAFLKYQLRKILNSI</sequence>
<comment type="caution">
    <text evidence="2">The sequence shown here is derived from an EMBL/GenBank/DDBJ whole genome shotgun (WGS) entry which is preliminary data.</text>
</comment>
<dbReference type="PANTHER" id="PTHR43685">
    <property type="entry name" value="GLYCOSYLTRANSFERASE"/>
    <property type="match status" value="1"/>
</dbReference>
<keyword evidence="3" id="KW-1185">Reference proteome</keyword>